<feature type="region of interest" description="Disordered" evidence="2">
    <location>
        <begin position="338"/>
        <end position="485"/>
    </location>
</feature>
<feature type="transmembrane region" description="Helical" evidence="3">
    <location>
        <begin position="291"/>
        <end position="312"/>
    </location>
</feature>
<feature type="transmembrane region" description="Helical" evidence="3">
    <location>
        <begin position="168"/>
        <end position="195"/>
    </location>
</feature>
<name>A0A0G2FR41_9PEZI</name>
<evidence type="ECO:0000313" key="5">
    <source>
        <dbReference type="Proteomes" id="UP000034680"/>
    </source>
</evidence>
<proteinExistence type="inferred from homology"/>
<feature type="compositionally biased region" description="Polar residues" evidence="2">
    <location>
        <begin position="209"/>
        <end position="228"/>
    </location>
</feature>
<dbReference type="EMBL" id="LCUC01000116">
    <property type="protein sequence ID" value="KKY36476.1"/>
    <property type="molecule type" value="Genomic_DNA"/>
</dbReference>
<dbReference type="GO" id="GO:0017057">
    <property type="term" value="F:6-phosphogluconolactonase activity"/>
    <property type="evidence" value="ECO:0007669"/>
    <property type="project" value="TreeGrafter"/>
</dbReference>
<keyword evidence="5" id="KW-1185">Reference proteome</keyword>
<dbReference type="InterPro" id="IPR050282">
    <property type="entry name" value="Cycloisomerase_2"/>
</dbReference>
<evidence type="ECO:0000256" key="1">
    <source>
        <dbReference type="ARBA" id="ARBA00005564"/>
    </source>
</evidence>
<feature type="transmembrane region" description="Helical" evidence="3">
    <location>
        <begin position="146"/>
        <end position="162"/>
    </location>
</feature>
<dbReference type="STRING" id="1214573.A0A0G2FR41"/>
<feature type="region of interest" description="Disordered" evidence="2">
    <location>
        <begin position="646"/>
        <end position="666"/>
    </location>
</feature>
<dbReference type="SUPFAM" id="SSF51004">
    <property type="entry name" value="C-terminal (heme d1) domain of cytochrome cd1-nitrite reductase"/>
    <property type="match status" value="1"/>
</dbReference>
<comment type="similarity">
    <text evidence="1">Belongs to the cycloisomerase 2 family.</text>
</comment>
<accession>A0A0G2FR41</accession>
<sequence>MRMPHRAGFSQPKARIVLSAVEAQGEQTRHEAEKLNPNLSLLAVSSISSTTFSIAQQIRDITFYVDIVTEGFERKLRLPADDPELAIANGSFGVDLVLYYLQYYLYSVQAMLVMFWAAELCQLTYQVGERRAIRVMFRKLHTAGKLISWLLPLMTILMLRIPSLKESFVAFILIADLPLMISLAVGSGLMIAVLIRYVRTRQKFTQWSPPNWNSGSTSQPGTVATDSQDSSHRNLSARRGLYDRWLMVRFTIAFVSLAIFECTNTLFQVTALQNNIKDAKASAPDLSVGRAIQTLVLFMPGTTPGIFIFIVFGTTASSRKKLANLLIPKSWRESPRCCFGRRKSRSSTPDPLSSGERGITVKRSLTVTSTSRLRAGQAHDDDYSEPSMISMDDLTRRSGSTRSVQIAHMKPLPLTPGSPPTSRFNTPSKDAPSSGGTASDVRELTSIEEKDSVRGGPLTRTDTDDSPRVPGMQVLGAEHSDDSGPILPIQGHEAVRYIARSGSPASVRWTVLGANLLVSHFSGSIYSLSLTTDKGKGQLAITSTLRAGGLAPSWLTLDSATGTLYVVDEAQYGAPVLTTLKVNNDSSVQLVSTAPTSGGGVHSSLYGGSDGRGFLAVAEYDPSTITTYKLPLSASSQQVQKLAFNMSAPGPDPSRQDRPHPHSVFSDPSGRFLLSADLGADVIRIFGIDAPTGRLAECPAAATGPGDGPRHGAFWTSPSGAAFLYVVNELAGSVTAWAVATPPAGGGCLGLRKIQSASAYPQGRAPPAGAKSAEVRVSGGFVYATNRNDQSFGARQDSAATFAIDPPTGGLSFVEATSAHGYFPRTLAVNRAGDAVAFGAQTSSAVVVVARDASTGRLGGVVAQLQVGAPGTVNNEDGLSAVVWDE</sequence>
<dbReference type="OrthoDB" id="9972196at2759"/>
<keyword evidence="3" id="KW-0812">Transmembrane</keyword>
<dbReference type="PANTHER" id="PTHR30344:SF1">
    <property type="entry name" value="6-PHOSPHOGLUCONOLACTONASE"/>
    <property type="match status" value="1"/>
</dbReference>
<reference evidence="4 5" key="1">
    <citation type="submission" date="2015-05" db="EMBL/GenBank/DDBJ databases">
        <title>Distinctive expansion of gene families associated with plant cell wall degradation and secondary metabolism in the genomes of grapevine trunk pathogens.</title>
        <authorList>
            <person name="Lawrence D.P."/>
            <person name="Travadon R."/>
            <person name="Rolshausen P.E."/>
            <person name="Baumgartner K."/>
        </authorList>
    </citation>
    <scope>NUCLEOTIDE SEQUENCE [LARGE SCALE GENOMIC DNA]</scope>
    <source>
        <strain evidence="4">DA912</strain>
    </source>
</reference>
<gene>
    <name evidence="4" type="ORF">UCDDA912_g03547</name>
</gene>
<dbReference type="InterPro" id="IPR011048">
    <property type="entry name" value="Haem_d1_sf"/>
</dbReference>
<evidence type="ECO:0000313" key="4">
    <source>
        <dbReference type="EMBL" id="KKY36476.1"/>
    </source>
</evidence>
<feature type="compositionally biased region" description="Basic and acidic residues" evidence="2">
    <location>
        <begin position="440"/>
        <end position="453"/>
    </location>
</feature>
<dbReference type="AlphaFoldDB" id="A0A0G2FR41"/>
<feature type="compositionally biased region" description="Polar residues" evidence="2">
    <location>
        <begin position="363"/>
        <end position="372"/>
    </location>
</feature>
<dbReference type="Pfam" id="PF10282">
    <property type="entry name" value="Lactonase"/>
    <property type="match status" value="1"/>
</dbReference>
<keyword evidence="3" id="KW-1133">Transmembrane helix</keyword>
<feature type="region of interest" description="Disordered" evidence="2">
    <location>
        <begin position="209"/>
        <end position="231"/>
    </location>
</feature>
<dbReference type="InterPro" id="IPR019405">
    <property type="entry name" value="Lactonase_7-beta_prop"/>
</dbReference>
<protein>
    <submittedName>
        <fullName evidence="4">Uncharacterized protein</fullName>
    </submittedName>
</protein>
<dbReference type="InterPro" id="IPR015943">
    <property type="entry name" value="WD40/YVTN_repeat-like_dom_sf"/>
</dbReference>
<dbReference type="Gene3D" id="2.130.10.10">
    <property type="entry name" value="YVTN repeat-like/Quinoprotein amine dehydrogenase"/>
    <property type="match status" value="1"/>
</dbReference>
<reference evidence="4 5" key="2">
    <citation type="submission" date="2015-05" db="EMBL/GenBank/DDBJ databases">
        <authorList>
            <person name="Morales-Cruz A."/>
            <person name="Amrine K.C."/>
            <person name="Cantu D."/>
        </authorList>
    </citation>
    <scope>NUCLEOTIDE SEQUENCE [LARGE SCALE GENOMIC DNA]</scope>
    <source>
        <strain evidence="4">DA912</strain>
    </source>
</reference>
<evidence type="ECO:0000256" key="3">
    <source>
        <dbReference type="SAM" id="Phobius"/>
    </source>
</evidence>
<comment type="caution">
    <text evidence="4">The sequence shown here is derived from an EMBL/GenBank/DDBJ whole genome shotgun (WGS) entry which is preliminary data.</text>
</comment>
<dbReference type="PANTHER" id="PTHR30344">
    <property type="entry name" value="6-PHOSPHOGLUCONOLACTONASE-RELATED"/>
    <property type="match status" value="1"/>
</dbReference>
<dbReference type="Proteomes" id="UP000034680">
    <property type="component" value="Unassembled WGS sequence"/>
</dbReference>
<organism evidence="4 5">
    <name type="scientific">Diaporthe ampelina</name>
    <dbReference type="NCBI Taxonomy" id="1214573"/>
    <lineage>
        <taxon>Eukaryota</taxon>
        <taxon>Fungi</taxon>
        <taxon>Dikarya</taxon>
        <taxon>Ascomycota</taxon>
        <taxon>Pezizomycotina</taxon>
        <taxon>Sordariomycetes</taxon>
        <taxon>Sordariomycetidae</taxon>
        <taxon>Diaporthales</taxon>
        <taxon>Diaporthaceae</taxon>
        <taxon>Diaporthe</taxon>
    </lineage>
</organism>
<feature type="transmembrane region" description="Helical" evidence="3">
    <location>
        <begin position="103"/>
        <end position="125"/>
    </location>
</feature>
<evidence type="ECO:0000256" key="2">
    <source>
        <dbReference type="SAM" id="MobiDB-lite"/>
    </source>
</evidence>
<keyword evidence="3" id="KW-0472">Membrane</keyword>